<evidence type="ECO:0000313" key="1">
    <source>
        <dbReference type="EMBL" id="SOU88498.1"/>
    </source>
</evidence>
<evidence type="ECO:0000313" key="2">
    <source>
        <dbReference type="Proteomes" id="UP000490060"/>
    </source>
</evidence>
<dbReference type="EMBL" id="OENE01000013">
    <property type="protein sequence ID" value="SOU88498.1"/>
    <property type="molecule type" value="Genomic_DNA"/>
</dbReference>
<sequence>MIGNLMRFYVYLYKHITASMIKLPNTIDNIQIIQGFLKETKKRISEGIDITFTRKASSELEEIMLNYNINENDIEYAILNLTPQNYYRGVDPSGGADFNVCAFRTFIGNENIEIYLKYGLEVTGLQILIFSNHTPDFPMNQPFKN</sequence>
<proteinExistence type="predicted"/>
<reference evidence="1 2" key="1">
    <citation type="submission" date="2017-11" db="EMBL/GenBank/DDBJ databases">
        <authorList>
            <person name="Duchaud E."/>
        </authorList>
    </citation>
    <scope>NUCLEOTIDE SEQUENCE [LARGE SCALE GENOMIC DNA]</scope>
    <source>
        <strain evidence="1 2">TNO010</strain>
    </source>
</reference>
<dbReference type="Proteomes" id="UP000490060">
    <property type="component" value="Unassembled WGS sequence"/>
</dbReference>
<gene>
    <name evidence="1" type="ORF">TNO010_200089</name>
</gene>
<accession>A0A2I2M7H6</accession>
<organism evidence="1 2">
    <name type="scientific">Tenacibaculum finnmarkense genomovar ulcerans</name>
    <dbReference type="NCBI Taxonomy" id="2781388"/>
    <lineage>
        <taxon>Bacteria</taxon>
        <taxon>Pseudomonadati</taxon>
        <taxon>Bacteroidota</taxon>
        <taxon>Flavobacteriia</taxon>
        <taxon>Flavobacteriales</taxon>
        <taxon>Flavobacteriaceae</taxon>
        <taxon>Tenacibaculum</taxon>
        <taxon>Tenacibaculum finnmarkense</taxon>
    </lineage>
</organism>
<name>A0A2I2M7H6_9FLAO</name>
<protein>
    <submittedName>
        <fullName evidence="1">Uncharacterized protein</fullName>
    </submittedName>
</protein>
<dbReference type="AlphaFoldDB" id="A0A2I2M7H6"/>